<evidence type="ECO:0000256" key="1">
    <source>
        <dbReference type="SAM" id="Phobius"/>
    </source>
</evidence>
<dbReference type="PANTHER" id="PTHR35747">
    <property type="entry name" value="BIFUNCTIONAL INHIBITOR/LIPID-TRANSFER PROTEIN/SEED STORAGE 2S ALBUMIN SUPERFAMILY PROTEIN"/>
    <property type="match status" value="1"/>
</dbReference>
<keyword evidence="2" id="KW-0732">Signal</keyword>
<proteinExistence type="predicted"/>
<gene>
    <name evidence="4" type="ORF">MUK42_10411</name>
</gene>
<feature type="signal peptide" evidence="2">
    <location>
        <begin position="1"/>
        <end position="20"/>
    </location>
</feature>
<accession>A0A9E7GX73</accession>
<evidence type="ECO:0000259" key="3">
    <source>
        <dbReference type="Pfam" id="PF14368"/>
    </source>
</evidence>
<keyword evidence="1" id="KW-0812">Transmembrane</keyword>
<dbReference type="PANTHER" id="PTHR35747:SF2">
    <property type="entry name" value="NON-SPECIFIC LIPID TRANSFER PROTEIN GPI-ANCHORED 25"/>
    <property type="match status" value="1"/>
</dbReference>
<feature type="transmembrane region" description="Helical" evidence="1">
    <location>
        <begin position="125"/>
        <end position="147"/>
    </location>
</feature>
<keyword evidence="1" id="KW-1133">Transmembrane helix</keyword>
<sequence length="189" mass="19785">MNRVVALALALAAIAIIIAARSPPAPIGCVEELVAVSACLPHMAALSEEAQAPPAPSAECCKAVLSALLGAGGGPACLYHLICHPGLFGFPVNASRIAALFSSYSAFGPHIAVDSFTAFCRDLCYLVLCFSVLSCLMVIRCFLLSGFGNRCRSPRFAAASQQHKPYSDRARYICTPLSPTISAAGLLVW</sequence>
<dbReference type="Proteomes" id="UP001055439">
    <property type="component" value="Chromosome 7"/>
</dbReference>
<dbReference type="EMBL" id="CP097509">
    <property type="protein sequence ID" value="URE19922.1"/>
    <property type="molecule type" value="Genomic_DNA"/>
</dbReference>
<organism evidence="4 5">
    <name type="scientific">Musa troglodytarum</name>
    <name type="common">fe'i banana</name>
    <dbReference type="NCBI Taxonomy" id="320322"/>
    <lineage>
        <taxon>Eukaryota</taxon>
        <taxon>Viridiplantae</taxon>
        <taxon>Streptophyta</taxon>
        <taxon>Embryophyta</taxon>
        <taxon>Tracheophyta</taxon>
        <taxon>Spermatophyta</taxon>
        <taxon>Magnoliopsida</taxon>
        <taxon>Liliopsida</taxon>
        <taxon>Zingiberales</taxon>
        <taxon>Musaceae</taxon>
        <taxon>Musa</taxon>
    </lineage>
</organism>
<evidence type="ECO:0000256" key="2">
    <source>
        <dbReference type="SAM" id="SignalP"/>
    </source>
</evidence>
<keyword evidence="5" id="KW-1185">Reference proteome</keyword>
<dbReference type="OrthoDB" id="786778at2759"/>
<dbReference type="InterPro" id="IPR016140">
    <property type="entry name" value="Bifunc_inhib/LTP/seed_store"/>
</dbReference>
<evidence type="ECO:0000313" key="4">
    <source>
        <dbReference type="EMBL" id="URE19922.1"/>
    </source>
</evidence>
<dbReference type="InterPro" id="IPR053353">
    <property type="entry name" value="Plant_LTP_GPI-anchored"/>
</dbReference>
<reference evidence="4" key="1">
    <citation type="submission" date="2022-05" db="EMBL/GenBank/DDBJ databases">
        <title>The Musa troglodytarum L. genome provides insights into the mechanism of non-climacteric behaviour and enrichment of carotenoids.</title>
        <authorList>
            <person name="Wang J."/>
        </authorList>
    </citation>
    <scope>NUCLEOTIDE SEQUENCE</scope>
    <source>
        <tissue evidence="4">Leaf</tissue>
    </source>
</reference>
<name>A0A9E7GX73_9LILI</name>
<dbReference type="Pfam" id="PF14368">
    <property type="entry name" value="LTP_2"/>
    <property type="match status" value="1"/>
</dbReference>
<keyword evidence="1" id="KW-0472">Membrane</keyword>
<feature type="chain" id="PRO_5038878273" description="Bifunctional inhibitor/plant lipid transfer protein/seed storage helical domain-containing protein" evidence="2">
    <location>
        <begin position="21"/>
        <end position="189"/>
    </location>
</feature>
<dbReference type="AlphaFoldDB" id="A0A9E7GX73"/>
<feature type="domain" description="Bifunctional inhibitor/plant lipid transfer protein/seed storage helical" evidence="3">
    <location>
        <begin position="13"/>
        <end position="101"/>
    </location>
</feature>
<evidence type="ECO:0000313" key="5">
    <source>
        <dbReference type="Proteomes" id="UP001055439"/>
    </source>
</evidence>
<protein>
    <recommendedName>
        <fullName evidence="3">Bifunctional inhibitor/plant lipid transfer protein/seed storage helical domain-containing protein</fullName>
    </recommendedName>
</protein>